<sequence>MWGTIMAAIKENGANISHYVLSEASSPKPLAPPEPIYNCEINTSPVELPYPEINPYPVELPYPDGNPRAVGPLGAEFQCHEQAAGSLPTPNGDAVIQRWQKCR</sequence>
<reference evidence="1" key="1">
    <citation type="submission" date="2019-04" db="EMBL/GenBank/DDBJ databases">
        <title>Genome assembly of Zosterops borbonicus 15179.</title>
        <authorList>
            <person name="Leroy T."/>
            <person name="Anselmetti Y."/>
            <person name="Tilak M.-K."/>
            <person name="Nabholz B."/>
        </authorList>
    </citation>
    <scope>NUCLEOTIDE SEQUENCE</scope>
    <source>
        <strain evidence="1">HGM_15179</strain>
        <tissue evidence="1">Muscle</tissue>
    </source>
</reference>
<dbReference type="AlphaFoldDB" id="A0A8K1DBS3"/>
<name>A0A8K1DBS3_9PASS</name>
<proteinExistence type="predicted"/>
<protein>
    <submittedName>
        <fullName evidence="1">Uncharacterized protein</fullName>
    </submittedName>
</protein>
<comment type="caution">
    <text evidence="1">The sequence shown here is derived from an EMBL/GenBank/DDBJ whole genome shotgun (WGS) entry which is preliminary data.</text>
</comment>
<organism evidence="1 2">
    <name type="scientific">Zosterops borbonicus</name>
    <dbReference type="NCBI Taxonomy" id="364589"/>
    <lineage>
        <taxon>Eukaryota</taxon>
        <taxon>Metazoa</taxon>
        <taxon>Chordata</taxon>
        <taxon>Craniata</taxon>
        <taxon>Vertebrata</taxon>
        <taxon>Euteleostomi</taxon>
        <taxon>Archelosauria</taxon>
        <taxon>Archosauria</taxon>
        <taxon>Dinosauria</taxon>
        <taxon>Saurischia</taxon>
        <taxon>Theropoda</taxon>
        <taxon>Coelurosauria</taxon>
        <taxon>Aves</taxon>
        <taxon>Neognathae</taxon>
        <taxon>Neoaves</taxon>
        <taxon>Telluraves</taxon>
        <taxon>Australaves</taxon>
        <taxon>Passeriformes</taxon>
        <taxon>Sylvioidea</taxon>
        <taxon>Zosteropidae</taxon>
        <taxon>Zosterops</taxon>
    </lineage>
</organism>
<keyword evidence="2" id="KW-1185">Reference proteome</keyword>
<dbReference type="EMBL" id="SWJQ01001379">
    <property type="protein sequence ID" value="TRZ08353.1"/>
    <property type="molecule type" value="Genomic_DNA"/>
</dbReference>
<gene>
    <name evidence="1" type="ORF">HGM15179_018755</name>
</gene>
<evidence type="ECO:0000313" key="1">
    <source>
        <dbReference type="EMBL" id="TRZ08353.1"/>
    </source>
</evidence>
<accession>A0A8K1DBS3</accession>
<evidence type="ECO:0000313" key="2">
    <source>
        <dbReference type="Proteomes" id="UP000796761"/>
    </source>
</evidence>
<dbReference type="Proteomes" id="UP000796761">
    <property type="component" value="Unassembled WGS sequence"/>
</dbReference>